<dbReference type="Proteomes" id="UP001551695">
    <property type="component" value="Unassembled WGS sequence"/>
</dbReference>
<dbReference type="Gene3D" id="1.10.357.10">
    <property type="entry name" value="Tetracycline Repressor, domain 2"/>
    <property type="match status" value="1"/>
</dbReference>
<comment type="caution">
    <text evidence="1">The sequence shown here is derived from an EMBL/GenBank/DDBJ whole genome shotgun (WGS) entry which is preliminary data.</text>
</comment>
<proteinExistence type="predicted"/>
<dbReference type="InterPro" id="IPR036271">
    <property type="entry name" value="Tet_transcr_reg_TetR-rel_C_sf"/>
</dbReference>
<keyword evidence="2" id="KW-1185">Reference proteome</keyword>
<sequence>MAKSAVNSAPAPMDTLLIDRTARAIARRQSHGPVRGDLAPEPTARAMVDHTLYLWSIQGEYADEQAVLDALDRICVGAPGLDRRH</sequence>
<organism evidence="1 2">
    <name type="scientific">Nocardia aurea</name>
    <dbReference type="NCBI Taxonomy" id="2144174"/>
    <lineage>
        <taxon>Bacteria</taxon>
        <taxon>Bacillati</taxon>
        <taxon>Actinomycetota</taxon>
        <taxon>Actinomycetes</taxon>
        <taxon>Mycobacteriales</taxon>
        <taxon>Nocardiaceae</taxon>
        <taxon>Nocardia</taxon>
    </lineage>
</organism>
<dbReference type="RefSeq" id="WP_357779553.1">
    <property type="nucleotide sequence ID" value="NZ_JBFAKC010000001.1"/>
</dbReference>
<dbReference type="SUPFAM" id="SSF48498">
    <property type="entry name" value="Tetracyclin repressor-like, C-terminal domain"/>
    <property type="match status" value="1"/>
</dbReference>
<evidence type="ECO:0008006" key="3">
    <source>
        <dbReference type="Google" id="ProtNLM"/>
    </source>
</evidence>
<dbReference type="EMBL" id="JBFAKC010000001">
    <property type="protein sequence ID" value="MEV0706360.1"/>
    <property type="molecule type" value="Genomic_DNA"/>
</dbReference>
<gene>
    <name evidence="1" type="ORF">AB0I48_02225</name>
</gene>
<protein>
    <recommendedName>
        <fullName evidence="3">TetR family transcriptional regulator</fullName>
    </recommendedName>
</protein>
<reference evidence="1 2" key="1">
    <citation type="submission" date="2024-06" db="EMBL/GenBank/DDBJ databases">
        <title>The Natural Products Discovery Center: Release of the First 8490 Sequenced Strains for Exploring Actinobacteria Biosynthetic Diversity.</title>
        <authorList>
            <person name="Kalkreuter E."/>
            <person name="Kautsar S.A."/>
            <person name="Yang D."/>
            <person name="Bader C.D."/>
            <person name="Teijaro C.N."/>
            <person name="Fluegel L."/>
            <person name="Davis C.M."/>
            <person name="Simpson J.R."/>
            <person name="Lauterbach L."/>
            <person name="Steele A.D."/>
            <person name="Gui C."/>
            <person name="Meng S."/>
            <person name="Li G."/>
            <person name="Viehrig K."/>
            <person name="Ye F."/>
            <person name="Su P."/>
            <person name="Kiefer A.F."/>
            <person name="Nichols A."/>
            <person name="Cepeda A.J."/>
            <person name="Yan W."/>
            <person name="Fan B."/>
            <person name="Jiang Y."/>
            <person name="Adhikari A."/>
            <person name="Zheng C.-J."/>
            <person name="Schuster L."/>
            <person name="Cowan T.M."/>
            <person name="Smanski M.J."/>
            <person name="Chevrette M.G."/>
            <person name="De Carvalho L.P.S."/>
            <person name="Shen B."/>
        </authorList>
    </citation>
    <scope>NUCLEOTIDE SEQUENCE [LARGE SCALE GENOMIC DNA]</scope>
    <source>
        <strain evidence="1 2">NPDC050403</strain>
    </source>
</reference>
<evidence type="ECO:0000313" key="1">
    <source>
        <dbReference type="EMBL" id="MEV0706360.1"/>
    </source>
</evidence>
<accession>A0ABV3FLW3</accession>
<evidence type="ECO:0000313" key="2">
    <source>
        <dbReference type="Proteomes" id="UP001551695"/>
    </source>
</evidence>
<name>A0ABV3FLW3_9NOCA</name>